<dbReference type="InterPro" id="IPR036869">
    <property type="entry name" value="J_dom_sf"/>
</dbReference>
<evidence type="ECO:0000313" key="4">
    <source>
        <dbReference type="EMBL" id="CAB3410996.1"/>
    </source>
</evidence>
<dbReference type="PROSITE" id="PS50076">
    <property type="entry name" value="DNAJ_2"/>
    <property type="match status" value="1"/>
</dbReference>
<feature type="compositionally biased region" description="Low complexity" evidence="1">
    <location>
        <begin position="510"/>
        <end position="529"/>
    </location>
</feature>
<dbReference type="InterPro" id="IPR032843">
    <property type="entry name" value="Jiv"/>
</dbReference>
<dbReference type="Gene3D" id="1.10.287.110">
    <property type="entry name" value="DnaJ domain"/>
    <property type="match status" value="1"/>
</dbReference>
<evidence type="ECO:0000259" key="3">
    <source>
        <dbReference type="PROSITE" id="PS50076"/>
    </source>
</evidence>
<feature type="region of interest" description="Disordered" evidence="1">
    <location>
        <begin position="187"/>
        <end position="219"/>
    </location>
</feature>
<feature type="region of interest" description="Disordered" evidence="1">
    <location>
        <begin position="944"/>
        <end position="964"/>
    </location>
</feature>
<feature type="compositionally biased region" description="Basic and acidic residues" evidence="1">
    <location>
        <begin position="944"/>
        <end position="953"/>
    </location>
</feature>
<feature type="compositionally biased region" description="Polar residues" evidence="1">
    <location>
        <begin position="465"/>
        <end position="483"/>
    </location>
</feature>
<dbReference type="Pfam" id="PF00226">
    <property type="entry name" value="DnaJ"/>
    <property type="match status" value="1"/>
</dbReference>
<dbReference type="SMART" id="SM00271">
    <property type="entry name" value="DnaJ"/>
    <property type="match status" value="1"/>
</dbReference>
<comment type="caution">
    <text evidence="4">The sequence shown here is derived from an EMBL/GenBank/DDBJ whole genome shotgun (WGS) entry which is preliminary data.</text>
</comment>
<evidence type="ECO:0000256" key="1">
    <source>
        <dbReference type="SAM" id="MobiDB-lite"/>
    </source>
</evidence>
<evidence type="ECO:0000256" key="2">
    <source>
        <dbReference type="SAM" id="Phobius"/>
    </source>
</evidence>
<feature type="region of interest" description="Disordered" evidence="1">
    <location>
        <begin position="145"/>
        <end position="165"/>
    </location>
</feature>
<dbReference type="PANTHER" id="PTHR44665:SF1">
    <property type="entry name" value="DNAJ HOMOLOG SUBFAMILY C MEMBER 14"/>
    <property type="match status" value="1"/>
</dbReference>
<feature type="compositionally biased region" description="Basic residues" evidence="1">
    <location>
        <begin position="954"/>
        <end position="964"/>
    </location>
</feature>
<feature type="compositionally biased region" description="Polar residues" evidence="1">
    <location>
        <begin position="51"/>
        <end position="67"/>
    </location>
</feature>
<keyword evidence="2" id="KW-0812">Transmembrane</keyword>
<dbReference type="SUPFAM" id="SSF46565">
    <property type="entry name" value="Chaperone J-domain"/>
    <property type="match status" value="1"/>
</dbReference>
<feature type="region of interest" description="Disordered" evidence="1">
    <location>
        <begin position="401"/>
        <end position="552"/>
    </location>
</feature>
<dbReference type="PRINTS" id="PR00625">
    <property type="entry name" value="JDOMAIN"/>
</dbReference>
<feature type="domain" description="J" evidence="3">
    <location>
        <begin position="683"/>
        <end position="753"/>
    </location>
</feature>
<feature type="compositionally biased region" description="Polar residues" evidence="1">
    <location>
        <begin position="357"/>
        <end position="383"/>
    </location>
</feature>
<feature type="transmembrane region" description="Helical" evidence="2">
    <location>
        <begin position="556"/>
        <end position="575"/>
    </location>
</feature>
<gene>
    <name evidence="4" type="ORF">CBOVIS_LOCUS12438</name>
</gene>
<proteinExistence type="predicted"/>
<dbReference type="PANTHER" id="PTHR44665">
    <property type="entry name" value="DNAJ HOMOLOG SUBFAMILY C MEMBER 14"/>
    <property type="match status" value="1"/>
</dbReference>
<sequence length="964" mass="108871">MAHVFADEYPMSVEDPEKHFLGNLLDDVEPLSSSSLNNNNNNNNNSSTTSRTTANDAPTPSASSNVVSSAFGSIGSQFWPEPPPPYSPRIAADSWGIPQTTPLSLHDWLATPTERKEPSVNNNPTSLLPPPVPPTDLFFNILTSSTTTTSGNSAPTPPAPSAAQQQIHHFHHNLHHHTHTHNVQVQNHFFTTPPPPSSGSQRSPLPIGSERTSSNLLSTNEATKPAINLLASAWEYPFTGVPSSFVQTPFTSWKSNEKLNESPSDEILDSSTPDNSEPAKTYADVSHSSANVGKGGAIGSEKKKKVEMAKKLQQQQQQQTGPNPSRIVVNGQPHSAPVLTKMPFSYRDVAARVEPVVSSSSQANSTAGDGSPPQHVQKNSNHSAHLRDEHHKMIGAYRMMNTKKDHENEQKRNEKISDSRKSRSDNEFQKITRKSNKKEKSPPAPPVLENTPPVDAPSRYDVLNNLDSPTNRQRSSAKKSGNNRAPVIEQIFSRSSSPADDTEGEEVSRTRSASTHTNTNHSGSNNGATHARNQKKRVAVQSSQKRRPRRKAEPHWTDNFVWIIVEYLILAGTYVSSVVQWTFQLVIDVCLKVYDVFLFSTEAVCHGVIHSVKKFIICFFMVIVYVIISAWMFFRSLTITRVIEQFLFEERPQITEWGCRRDLPIPATANDYIERLIRENQRDAYTALGLRAECSDDDIKRNYKRLSALVSPDKCQLDGAEEAYDLVNRAYEALSTPLTRVGYIMEHAYESEDHRLVVNAWDDLRERIEDARCTIYCDCGNRHIRIPTNIRPSEARYCRRCDMTHPAKQNDIWVEKRLFGLKSIYLTCADNAVYDISEWATCEPQKPMLRNMRAHTHHVQYRLVTPPVDIDRSIEEKYRIWRFLNENMDHCDLVPSNYSSTTVSSSAGVCQPTAAHHDSRFFNDFHEELLRQQRTLAQISFKNCEPREEDRSRRAANRRQKRWR</sequence>
<feature type="compositionally biased region" description="Basic and acidic residues" evidence="1">
    <location>
        <begin position="402"/>
        <end position="430"/>
    </location>
</feature>
<organism evidence="4 5">
    <name type="scientific">Caenorhabditis bovis</name>
    <dbReference type="NCBI Taxonomy" id="2654633"/>
    <lineage>
        <taxon>Eukaryota</taxon>
        <taxon>Metazoa</taxon>
        <taxon>Ecdysozoa</taxon>
        <taxon>Nematoda</taxon>
        <taxon>Chromadorea</taxon>
        <taxon>Rhabditida</taxon>
        <taxon>Rhabditina</taxon>
        <taxon>Rhabditomorpha</taxon>
        <taxon>Rhabditoidea</taxon>
        <taxon>Rhabditidae</taxon>
        <taxon>Peloderinae</taxon>
        <taxon>Caenorhabditis</taxon>
    </lineage>
</organism>
<feature type="region of interest" description="Disordered" evidence="1">
    <location>
        <begin position="256"/>
        <end position="332"/>
    </location>
</feature>
<feature type="compositionally biased region" description="Basic and acidic residues" evidence="1">
    <location>
        <begin position="300"/>
        <end position="310"/>
    </location>
</feature>
<keyword evidence="2" id="KW-1133">Transmembrane helix</keyword>
<keyword evidence="2" id="KW-0472">Membrane</keyword>
<feature type="compositionally biased region" description="Low complexity" evidence="1">
    <location>
        <begin position="145"/>
        <end position="154"/>
    </location>
</feature>
<feature type="compositionally biased region" description="Low complexity" evidence="1">
    <location>
        <begin position="31"/>
        <end position="50"/>
    </location>
</feature>
<keyword evidence="5" id="KW-1185">Reference proteome</keyword>
<feature type="region of interest" description="Disordered" evidence="1">
    <location>
        <begin position="28"/>
        <end position="67"/>
    </location>
</feature>
<evidence type="ECO:0000313" key="5">
    <source>
        <dbReference type="Proteomes" id="UP000494206"/>
    </source>
</evidence>
<dbReference type="EMBL" id="CADEPM010000012">
    <property type="protein sequence ID" value="CAB3410996.1"/>
    <property type="molecule type" value="Genomic_DNA"/>
</dbReference>
<dbReference type="AlphaFoldDB" id="A0A8S1FAU5"/>
<protein>
    <recommendedName>
        <fullName evidence="3">J domain-containing protein</fullName>
    </recommendedName>
</protein>
<dbReference type="CDD" id="cd06257">
    <property type="entry name" value="DnaJ"/>
    <property type="match status" value="1"/>
</dbReference>
<feature type="transmembrane region" description="Helical" evidence="2">
    <location>
        <begin position="615"/>
        <end position="634"/>
    </location>
</feature>
<feature type="compositionally biased region" description="Polar residues" evidence="1">
    <location>
        <begin position="210"/>
        <end position="219"/>
    </location>
</feature>
<dbReference type="OrthoDB" id="1507364at2759"/>
<dbReference type="InterPro" id="IPR001623">
    <property type="entry name" value="DnaJ_domain"/>
</dbReference>
<dbReference type="InterPro" id="IPR052317">
    <property type="entry name" value="Viral_replicn-host_int_reg"/>
</dbReference>
<reference evidence="4 5" key="1">
    <citation type="submission" date="2020-04" db="EMBL/GenBank/DDBJ databases">
        <authorList>
            <person name="Laetsch R D."/>
            <person name="Stevens L."/>
            <person name="Kumar S."/>
            <person name="Blaxter L. M."/>
        </authorList>
    </citation>
    <scope>NUCLEOTIDE SEQUENCE [LARGE SCALE GENOMIC DNA]</scope>
</reference>
<feature type="region of interest" description="Disordered" evidence="1">
    <location>
        <begin position="355"/>
        <end position="387"/>
    </location>
</feature>
<accession>A0A8S1FAU5</accession>
<dbReference type="Proteomes" id="UP000494206">
    <property type="component" value="Unassembled WGS sequence"/>
</dbReference>
<feature type="compositionally biased region" description="Basic residues" evidence="1">
    <location>
        <begin position="532"/>
        <end position="550"/>
    </location>
</feature>
<dbReference type="Pfam" id="PF14901">
    <property type="entry name" value="Jiv90"/>
    <property type="match status" value="1"/>
</dbReference>
<name>A0A8S1FAU5_9PELO</name>